<evidence type="ECO:0000259" key="1">
    <source>
        <dbReference type="Pfam" id="PF12681"/>
    </source>
</evidence>
<dbReference type="AlphaFoldDB" id="A0A4U8Q1S4"/>
<dbReference type="EMBL" id="QGQD01000092">
    <property type="protein sequence ID" value="TLC98546.1"/>
    <property type="molecule type" value="Genomic_DNA"/>
</dbReference>
<dbReference type="Proteomes" id="UP000306509">
    <property type="component" value="Unassembled WGS sequence"/>
</dbReference>
<reference evidence="2 3" key="1">
    <citation type="journal article" date="2019" name="Anaerobe">
        <title>Detection of Robinsoniella peoriensis in multiple bone samples of a trauma patient.</title>
        <authorList>
            <person name="Schrottner P."/>
            <person name="Hartwich K."/>
            <person name="Bunk B."/>
            <person name="Schober I."/>
            <person name="Helbig S."/>
            <person name="Rudolph W.W."/>
            <person name="Gunzer F."/>
        </authorList>
    </citation>
    <scope>NUCLEOTIDE SEQUENCE [LARGE SCALE GENOMIC DNA]</scope>
    <source>
        <strain evidence="2 3">DSM 106044</strain>
    </source>
</reference>
<comment type="caution">
    <text evidence="2">The sequence shown here is derived from an EMBL/GenBank/DDBJ whole genome shotgun (WGS) entry which is preliminary data.</text>
</comment>
<keyword evidence="3" id="KW-1185">Reference proteome</keyword>
<evidence type="ECO:0000313" key="2">
    <source>
        <dbReference type="EMBL" id="TLC98546.1"/>
    </source>
</evidence>
<dbReference type="InterPro" id="IPR029068">
    <property type="entry name" value="Glyas_Bleomycin-R_OHBP_Dase"/>
</dbReference>
<dbReference type="STRING" id="180332.GCA_000797495_00102"/>
<protein>
    <submittedName>
        <fullName evidence="2">Glyoxalase-like domain protein</fullName>
    </submittedName>
</protein>
<sequence length="151" mass="17591">MKYGGTLIAVQNMEKSKYFYETVMEQKVTMDLGAHVSFEGGLSLQSNYAELVDAGLKPLSKENNFQLYFETNDLEKWYEKIKLIPEIEFLHGIREYPWGQRVMRFYDFEQHIVEAAESMESAAKRCLAQGWSVEQTAKKTMLPADYIRQLL</sequence>
<evidence type="ECO:0000313" key="3">
    <source>
        <dbReference type="Proteomes" id="UP000306509"/>
    </source>
</evidence>
<dbReference type="OrthoDB" id="9815599at2"/>
<feature type="domain" description="Glyoxalase-like" evidence="1">
    <location>
        <begin position="6"/>
        <end position="120"/>
    </location>
</feature>
<dbReference type="SUPFAM" id="SSF54593">
    <property type="entry name" value="Glyoxalase/Bleomycin resistance protein/Dihydroxybiphenyl dioxygenase"/>
    <property type="match status" value="1"/>
</dbReference>
<dbReference type="InterPro" id="IPR025870">
    <property type="entry name" value="Glyoxalase-like_dom"/>
</dbReference>
<proteinExistence type="predicted"/>
<dbReference type="Pfam" id="PF12681">
    <property type="entry name" value="Glyoxalase_2"/>
    <property type="match status" value="1"/>
</dbReference>
<organism evidence="2 3">
    <name type="scientific">Robinsoniella peoriensis</name>
    <dbReference type="NCBI Taxonomy" id="180332"/>
    <lineage>
        <taxon>Bacteria</taxon>
        <taxon>Bacillati</taxon>
        <taxon>Bacillota</taxon>
        <taxon>Clostridia</taxon>
        <taxon>Lachnospirales</taxon>
        <taxon>Lachnospiraceae</taxon>
        <taxon>Robinsoniella</taxon>
    </lineage>
</organism>
<name>A0A4U8Q1S4_9FIRM</name>
<gene>
    <name evidence="2" type="ORF">DSM106044_04656</name>
</gene>
<dbReference type="Gene3D" id="3.10.180.10">
    <property type="entry name" value="2,3-Dihydroxybiphenyl 1,2-Dioxygenase, domain 1"/>
    <property type="match status" value="1"/>
</dbReference>
<dbReference type="RefSeq" id="WP_027291895.1">
    <property type="nucleotide sequence ID" value="NZ_CABMJZ010000068.1"/>
</dbReference>
<accession>A0A4U8Q1S4</accession>